<evidence type="ECO:0000259" key="2">
    <source>
        <dbReference type="PROSITE" id="PS51898"/>
    </source>
</evidence>
<evidence type="ECO:0000313" key="4">
    <source>
        <dbReference type="Proteomes" id="UP001589832"/>
    </source>
</evidence>
<dbReference type="InterPro" id="IPR050090">
    <property type="entry name" value="Tyrosine_recombinase_XerCD"/>
</dbReference>
<dbReference type="SUPFAM" id="SSF56349">
    <property type="entry name" value="DNA breaking-rejoining enzymes"/>
    <property type="match status" value="1"/>
</dbReference>
<protein>
    <submittedName>
        <fullName evidence="3">Tyrosine-type recombinase/integrase</fullName>
    </submittedName>
</protein>
<keyword evidence="4" id="KW-1185">Reference proteome</keyword>
<dbReference type="EMBL" id="JBHLTQ010000018">
    <property type="protein sequence ID" value="MFC0605876.1"/>
    <property type="molecule type" value="Genomic_DNA"/>
</dbReference>
<dbReference type="PROSITE" id="PS51898">
    <property type="entry name" value="TYR_RECOMBINASE"/>
    <property type="match status" value="1"/>
</dbReference>
<dbReference type="RefSeq" id="WP_386065266.1">
    <property type="nucleotide sequence ID" value="NZ_JBHLTQ010000018.1"/>
</dbReference>
<name>A0ABV6QEQ9_9FLAO</name>
<feature type="domain" description="Tyr recombinase" evidence="2">
    <location>
        <begin position="94"/>
        <end position="266"/>
    </location>
</feature>
<reference evidence="3 4" key="1">
    <citation type="submission" date="2024-09" db="EMBL/GenBank/DDBJ databases">
        <authorList>
            <person name="Sun Q."/>
            <person name="Mori K."/>
        </authorList>
    </citation>
    <scope>NUCLEOTIDE SEQUENCE [LARGE SCALE GENOMIC DNA]</scope>
    <source>
        <strain evidence="3 4">NCAIM B.02481</strain>
    </source>
</reference>
<dbReference type="InterPro" id="IPR013762">
    <property type="entry name" value="Integrase-like_cat_sf"/>
</dbReference>
<gene>
    <name evidence="3" type="ORF">ACFFGA_15045</name>
</gene>
<dbReference type="PANTHER" id="PTHR30349">
    <property type="entry name" value="PHAGE INTEGRASE-RELATED"/>
    <property type="match status" value="1"/>
</dbReference>
<comment type="caution">
    <text evidence="3">The sequence shown here is derived from an EMBL/GenBank/DDBJ whole genome shotgun (WGS) entry which is preliminary data.</text>
</comment>
<evidence type="ECO:0000256" key="1">
    <source>
        <dbReference type="ARBA" id="ARBA00023172"/>
    </source>
</evidence>
<dbReference type="Gene3D" id="1.10.443.10">
    <property type="entry name" value="Intergrase catalytic core"/>
    <property type="match status" value="1"/>
</dbReference>
<organism evidence="3 4">
    <name type="scientific">Winogradskyella pulchriflava</name>
    <dbReference type="NCBI Taxonomy" id="1110688"/>
    <lineage>
        <taxon>Bacteria</taxon>
        <taxon>Pseudomonadati</taxon>
        <taxon>Bacteroidota</taxon>
        <taxon>Flavobacteriia</taxon>
        <taxon>Flavobacteriales</taxon>
        <taxon>Flavobacteriaceae</taxon>
        <taxon>Winogradskyella</taxon>
    </lineage>
</organism>
<evidence type="ECO:0000313" key="3">
    <source>
        <dbReference type="EMBL" id="MFC0605876.1"/>
    </source>
</evidence>
<dbReference type="PANTHER" id="PTHR30349:SF64">
    <property type="entry name" value="PROPHAGE INTEGRASE INTD-RELATED"/>
    <property type="match status" value="1"/>
</dbReference>
<dbReference type="InterPro" id="IPR002104">
    <property type="entry name" value="Integrase_catalytic"/>
</dbReference>
<dbReference type="Pfam" id="PF00589">
    <property type="entry name" value="Phage_integrase"/>
    <property type="match status" value="1"/>
</dbReference>
<keyword evidence="1" id="KW-0233">DNA recombination</keyword>
<dbReference type="InterPro" id="IPR011010">
    <property type="entry name" value="DNA_brk_join_enz"/>
</dbReference>
<accession>A0ABV6QEQ9</accession>
<sequence length="278" mass="31781">MKTKTELIELYKLYISLSCTGKTIYRYTRIIELFFNTTNDPYNATYGQVLKFVSGFKSISAKKQAQGALMHFYKGVIPKPGLIVRLPKIKSAQALPEILSEKEIALVLSNISNLKHKAIISTIYFNALRISEVINLHINHINGSNRTLHIKFSKGAKSRIIPFSKDLHELLRSYYKKYRPKAYLFEGQAKPRYNASSIRKILQRALDKSNISRKITPHCLRHSRATHLLSNGMDIKLLSEFLGHSKLETTERYIHLKTSDLMEAIMLADNRISSKIAA</sequence>
<dbReference type="Proteomes" id="UP001589832">
    <property type="component" value="Unassembled WGS sequence"/>
</dbReference>
<proteinExistence type="predicted"/>